<dbReference type="EMBL" id="JACIIV010000016">
    <property type="protein sequence ID" value="MBB6228242.1"/>
    <property type="molecule type" value="Genomic_DNA"/>
</dbReference>
<organism evidence="1 2">
    <name type="scientific">Polymorphobacter multimanifer</name>
    <dbReference type="NCBI Taxonomy" id="1070431"/>
    <lineage>
        <taxon>Bacteria</taxon>
        <taxon>Pseudomonadati</taxon>
        <taxon>Pseudomonadota</taxon>
        <taxon>Alphaproteobacteria</taxon>
        <taxon>Sphingomonadales</taxon>
        <taxon>Sphingosinicellaceae</taxon>
        <taxon>Polymorphobacter</taxon>
    </lineage>
</organism>
<dbReference type="Proteomes" id="UP000538147">
    <property type="component" value="Unassembled WGS sequence"/>
</dbReference>
<name>A0A841LGC7_9SPHN</name>
<evidence type="ECO:0000313" key="2">
    <source>
        <dbReference type="Proteomes" id="UP000538147"/>
    </source>
</evidence>
<dbReference type="SUPFAM" id="SSF51556">
    <property type="entry name" value="Metallo-dependent hydrolases"/>
    <property type="match status" value="1"/>
</dbReference>
<protein>
    <submittedName>
        <fullName evidence="1">Microsomal dipeptidase-like Zn-dependent dipeptidase</fullName>
    </submittedName>
</protein>
<dbReference type="Pfam" id="PF01244">
    <property type="entry name" value="Peptidase_M19"/>
    <property type="match status" value="1"/>
</dbReference>
<dbReference type="GO" id="GO:0070573">
    <property type="term" value="F:metallodipeptidase activity"/>
    <property type="evidence" value="ECO:0007669"/>
    <property type="project" value="InterPro"/>
</dbReference>
<dbReference type="RefSeq" id="WP_184200208.1">
    <property type="nucleotide sequence ID" value="NZ_JACIIV010000016.1"/>
</dbReference>
<dbReference type="AlphaFoldDB" id="A0A841LGC7"/>
<gene>
    <name evidence="1" type="ORF">FHS79_002427</name>
</gene>
<evidence type="ECO:0000313" key="1">
    <source>
        <dbReference type="EMBL" id="MBB6228242.1"/>
    </source>
</evidence>
<reference evidence="1 2" key="1">
    <citation type="submission" date="2020-08" db="EMBL/GenBank/DDBJ databases">
        <title>Genomic Encyclopedia of Type Strains, Phase IV (KMG-IV): sequencing the most valuable type-strain genomes for metagenomic binning, comparative biology and taxonomic classification.</title>
        <authorList>
            <person name="Goeker M."/>
        </authorList>
    </citation>
    <scope>NUCLEOTIDE SEQUENCE [LARGE SCALE GENOMIC DNA]</scope>
    <source>
        <strain evidence="1 2">DSM 102189</strain>
    </source>
</reference>
<dbReference type="InterPro" id="IPR032466">
    <property type="entry name" value="Metal_Hydrolase"/>
</dbReference>
<keyword evidence="2" id="KW-1185">Reference proteome</keyword>
<dbReference type="PANTHER" id="PTHR10443:SF12">
    <property type="entry name" value="DIPEPTIDASE"/>
    <property type="match status" value="1"/>
</dbReference>
<proteinExistence type="predicted"/>
<dbReference type="PANTHER" id="PTHR10443">
    <property type="entry name" value="MICROSOMAL DIPEPTIDASE"/>
    <property type="match status" value="1"/>
</dbReference>
<accession>A0A841LGC7</accession>
<dbReference type="GO" id="GO:0006508">
    <property type="term" value="P:proteolysis"/>
    <property type="evidence" value="ECO:0007669"/>
    <property type="project" value="InterPro"/>
</dbReference>
<comment type="caution">
    <text evidence="1">The sequence shown here is derived from an EMBL/GenBank/DDBJ whole genome shotgun (WGS) entry which is preliminary data.</text>
</comment>
<dbReference type="InterPro" id="IPR008257">
    <property type="entry name" value="Pept_M19"/>
</dbReference>
<dbReference type="Gene3D" id="3.20.20.140">
    <property type="entry name" value="Metal-dependent hydrolases"/>
    <property type="match status" value="1"/>
</dbReference>
<dbReference type="CDD" id="cd01301">
    <property type="entry name" value="rDP_like"/>
    <property type="match status" value="1"/>
</dbReference>
<dbReference type="PROSITE" id="PS51365">
    <property type="entry name" value="RENAL_DIPEPTIDASE_2"/>
    <property type="match status" value="1"/>
</dbReference>
<sequence>MRMIVLTVTGLLLLAIAGFLAFGPGIAEGRMNRVAGPGRWPVSEEARRLHARLTIVDLHADTLLWQRNLLSLSRRGHVDLPRLQAGGVALQVFSSVTKTPKGQNYDSNTADSDNITLLAIAQLQPPRTWNSLLERSLWHAEKLESAVLQSEGLLWPVRSASDLDGLVDARSNGRLVTGALLSTEGAHNLEGRLANVARLHAAGFRMMGLVHFFDNDVAGSMHGVAKGGLTPFGTKVVAAMEEQGIIVDLAHASRKTFFDVLRIARRPVLVSHGGIKATCDTPRNLDTEQLLALKANGGMIGIGYWDAAVCAPTPQATAKAIAAAIAIMGPDHVGLGSDFDGAVTTGFDTAHLDALTQALLDAGLSESVIEQVMGGNALRLIRQGLIPLAKTPQAPALPEPEPAR</sequence>